<organism evidence="4 5">
    <name type="scientific">Jannaschia helgolandensis</name>
    <dbReference type="NCBI Taxonomy" id="188906"/>
    <lineage>
        <taxon>Bacteria</taxon>
        <taxon>Pseudomonadati</taxon>
        <taxon>Pseudomonadota</taxon>
        <taxon>Alphaproteobacteria</taxon>
        <taxon>Rhodobacterales</taxon>
        <taxon>Roseobacteraceae</taxon>
        <taxon>Jannaschia</taxon>
    </lineage>
</organism>
<gene>
    <name evidence="4" type="ORF">SAMN04488526_2295</name>
</gene>
<proteinExistence type="predicted"/>
<dbReference type="Pfam" id="PF23666">
    <property type="entry name" value="Rcc01698_C"/>
    <property type="match status" value="1"/>
</dbReference>
<evidence type="ECO:0000259" key="2">
    <source>
        <dbReference type="Pfam" id="PF13550"/>
    </source>
</evidence>
<dbReference type="RefSeq" id="WP_092762900.1">
    <property type="nucleotide sequence ID" value="NZ_FNZQ01000004.1"/>
</dbReference>
<dbReference type="Proteomes" id="UP000199283">
    <property type="component" value="Unassembled WGS sequence"/>
</dbReference>
<feature type="domain" description="Tip attachment protein J" evidence="2">
    <location>
        <begin position="804"/>
        <end position="963"/>
    </location>
</feature>
<sequence>MATLILGAVGAAVGGSLGGSFIGLSGAVIGRAVGATLGRTIDQSILGGGADAVEYGRLDRLRLTGASEGAVIPRVVGRVRVSGQVIWATRFMENRQTTGGGGGGKGAPKAPTQTQYSYSISFALALSEGEITRVGRVWADGSEISKSSIQMRIYRGTEDQMPDALIEAVEGAGNAPAYRGIAYVVVEGLDLTPFGNRMPQLSFEVVRTARALGEIPAPMDLIEGVAIIPGTGEYTLATTAVHYDLGRGQKDSANVNTEQGIPDFTVSMDDLTEEFPNLKSVSLIVSWFGDDLRCGSCTIRPKVEQAGSDGKPLRWNVSGVDRAAADIVPKLDGRSVYGGTPCDSSVIEAIRDLNARGLDVTFYPFILMQQLAGNGLPNPWGQGEQPALPWRGRITTDVGPSLYGSTDRTEAAESEVASFFGTTVSGDFSLRNVDNSAAGQQVIMQGPDGDWSYRRFILHYATLCAEAGGVEAFCIGSEMRGLTQIRGAGDTFPAVSELIALAAEVRRILPDAKISYAADWTEYFGYQPADADSLHYHLDPLWSDDNIDFIGIDNYMPMADWREGKDHADVAAKTCLNIDYLHSQIEGGEGFDWFYETSEARNAQRREPITDGAYDEPWVWRYKDIRNWWGNTHHDRIDGVRTDLPTLWEPRLKPIRFTEYGCAAIDKGANEPNSFVDVKSSESRLPRYSNGRRDDAMQMQYLRALLSYWQGPEANVASDRYSGPMLDLGHSFAWAWDARPWPYFPELEEVWSDGVNHQRGHWISGRSGNQPLATVIREICEASGLTQVDVSGVYGVVRGYAMTNMQAARADLQPLMMAYGVEASEREGKLVFSMRALAEEHAIDPEFLVRQDGPVIGWQRAAEAETPKRVIVHHLDAEGDFEVRVADAVVPGITVVPVSEQELPVALTKGEAHGLAERYLTETTVVRDTIEFELPPSRRHEKAGDVIRLDGTTDLWRIDRLEDAGPRKVQAVRTELGLFEPSDAVEDGSGRIRPLAPLPVDVTYLDLPLLTGEEVAHAPYAAVSASPWPGSVAVYSSVEDSNYGLNILIGAPAQVGVTETILSPAMPGLFDEGPELIVRLAAGELESVSVEALLAGVNAAAINDGSPWGWEVFQFRTARLISKGVWGLSSRLRGQRGTEWAMASERPIGSQVVFLQSGLPQLELAKGSLGLERHYRTGPANLSFDNAAFEYEALTVFGEGLRPYAPVHLTARWNSDGLAVGWIRRSRLGGDGWDVADVPLGEARESYIVRVLREDGTILSETATSGSAILLGASIPERAQLMAEGATIAVAQISEDVGPGTFATLTIS</sequence>
<dbReference type="OrthoDB" id="8445115at2"/>
<feature type="domain" description="GTA TIM-barrel-like" evidence="1">
    <location>
        <begin position="451"/>
        <end position="745"/>
    </location>
</feature>
<dbReference type="InterPro" id="IPR056490">
    <property type="entry name" value="Rcc01698_C"/>
</dbReference>
<dbReference type="InterPro" id="IPR032876">
    <property type="entry name" value="J_dom"/>
</dbReference>
<dbReference type="SUPFAM" id="SSF51445">
    <property type="entry name" value="(Trans)glycosidases"/>
    <property type="match status" value="1"/>
</dbReference>
<evidence type="ECO:0000259" key="3">
    <source>
        <dbReference type="Pfam" id="PF23666"/>
    </source>
</evidence>
<dbReference type="Pfam" id="PF13547">
    <property type="entry name" value="GTA_TIM"/>
    <property type="match status" value="1"/>
</dbReference>
<name>A0A1H7NSU5_9RHOB</name>
<protein>
    <submittedName>
        <fullName evidence="4">Putative phage tail protein</fullName>
    </submittedName>
</protein>
<dbReference type="Gene3D" id="3.20.20.80">
    <property type="entry name" value="Glycosidases"/>
    <property type="match status" value="1"/>
</dbReference>
<dbReference type="STRING" id="188906.SAMN04488526_2295"/>
<feature type="domain" description="Rcc01698-like C-terminal" evidence="3">
    <location>
        <begin position="1053"/>
        <end position="1153"/>
    </location>
</feature>
<dbReference type="InterPro" id="IPR025195">
    <property type="entry name" value="GTA_TIM_dom"/>
</dbReference>
<dbReference type="InterPro" id="IPR017853">
    <property type="entry name" value="GH"/>
</dbReference>
<evidence type="ECO:0000313" key="4">
    <source>
        <dbReference type="EMBL" id="SEL26461.1"/>
    </source>
</evidence>
<dbReference type="Pfam" id="PF13550">
    <property type="entry name" value="Phage-tail_3"/>
    <property type="match status" value="1"/>
</dbReference>
<keyword evidence="5" id="KW-1185">Reference proteome</keyword>
<dbReference type="EMBL" id="FNZQ01000004">
    <property type="protein sequence ID" value="SEL26461.1"/>
    <property type="molecule type" value="Genomic_DNA"/>
</dbReference>
<evidence type="ECO:0000313" key="5">
    <source>
        <dbReference type="Proteomes" id="UP000199283"/>
    </source>
</evidence>
<dbReference type="CDD" id="cd19607">
    <property type="entry name" value="GTA_TIM-barrel-like"/>
    <property type="match status" value="1"/>
</dbReference>
<evidence type="ECO:0000259" key="1">
    <source>
        <dbReference type="Pfam" id="PF13547"/>
    </source>
</evidence>
<accession>A0A1H7NSU5</accession>
<reference evidence="4 5" key="1">
    <citation type="submission" date="2016-10" db="EMBL/GenBank/DDBJ databases">
        <authorList>
            <person name="de Groot N.N."/>
        </authorList>
    </citation>
    <scope>NUCLEOTIDE SEQUENCE [LARGE SCALE GENOMIC DNA]</scope>
    <source>
        <strain evidence="4 5">DSM 14858</strain>
    </source>
</reference>